<evidence type="ECO:0000313" key="2">
    <source>
        <dbReference type="Proteomes" id="UP001148737"/>
    </source>
</evidence>
<evidence type="ECO:0000313" key="1">
    <source>
        <dbReference type="EMBL" id="KAJ3478702.1"/>
    </source>
</evidence>
<dbReference type="EMBL" id="JANAKD010001513">
    <property type="protein sequence ID" value="KAJ3478702.1"/>
    <property type="molecule type" value="Genomic_DNA"/>
</dbReference>
<proteinExistence type="predicted"/>
<protein>
    <submittedName>
        <fullName evidence="1">Uncharacterized protein</fullName>
    </submittedName>
</protein>
<organism evidence="1 2">
    <name type="scientific">Lecanicillium saksenae</name>
    <dbReference type="NCBI Taxonomy" id="468837"/>
    <lineage>
        <taxon>Eukaryota</taxon>
        <taxon>Fungi</taxon>
        <taxon>Dikarya</taxon>
        <taxon>Ascomycota</taxon>
        <taxon>Pezizomycotina</taxon>
        <taxon>Sordariomycetes</taxon>
        <taxon>Hypocreomycetidae</taxon>
        <taxon>Hypocreales</taxon>
        <taxon>Cordycipitaceae</taxon>
        <taxon>Lecanicillium</taxon>
    </lineage>
</organism>
<keyword evidence="2" id="KW-1185">Reference proteome</keyword>
<accession>A0ACC1QM14</accession>
<reference evidence="1" key="1">
    <citation type="submission" date="2022-07" db="EMBL/GenBank/DDBJ databases">
        <title>Genome Sequence of Lecanicillium saksenae.</title>
        <authorList>
            <person name="Buettner E."/>
        </authorList>
    </citation>
    <scope>NUCLEOTIDE SEQUENCE</scope>
    <source>
        <strain evidence="1">VT-O1</strain>
    </source>
</reference>
<dbReference type="Proteomes" id="UP001148737">
    <property type="component" value="Unassembled WGS sequence"/>
</dbReference>
<sequence length="834" mass="91852">MASTMRYARSMLEWMDDSIVQEFEAFAEGQKKTNGTTDKKVGGPFDFRFMRLLDRKAQITKLLTTVVHNGESQGSVILASDTSMDWGFSKDLLRGLASDTNNVVILTDRPGLAQENDPSIARTLWSLWKERKDGVTTEQSASGDAIEYVNTGGYDLEIREAKREVLEGEELTAYQQWLATQRQLQATQQTVGADGMEASADVVDDVSSESSSDSENEDGQQQGKALNVSAALNQAGRKNVVLKDEDLGISILIKKKGVYDFDSRGKRGRERSFPVAVRRKRNDDFGELIRPEDYLRAEEKEEDTIDGPNTAADDENLGKKRKWDDVQGVGSNKKPQLGRGVAGGAFAGDGGEDGNTTGMQEGFEPDELDAAEDVEVDEPEGPCKLIYTTETVAVNMRIAYVDFGGLHDKRSLNMLIPLIQPRKLILIAGTREETLALAQDCRAILGAAAASGEKGASSADVYTPELAVWKEALYEKCKEAAPENDMFSQDDLLRLDVIPNKDLMLLARVVQSLSDDKLFITMREASGQVLWKWRDAQEAHKYKQCTTDEQVLVYSLVDDAGGDGIWSQTLQKRLNMHDSVLKNALKQLQTKGLIAPFKNVEHPNKKMYIKASIRPSDRATGGPWYTDQNFDDAFIEELQRVVFDFIKRQSSYHSTHSGSGARAQAPKKGVIQGGLEKGKKRDAGEMSKPPSKVSKTAPGTTPRKEAALLPLPAGYTGYPSVRDIARLLSSSGITNNTILSEEDVRKLIDVLVWDNLIEPVRVAGKIGYRVARVAKQSTEPWAGREDPTGPEPYTSPLSEAPCGRCPVFDLCEDGGPVGPSNCEYFKTWLGIIDP</sequence>
<name>A0ACC1QM14_9HYPO</name>
<gene>
    <name evidence="1" type="ORF">NLG97_g8502</name>
</gene>
<comment type="caution">
    <text evidence="1">The sequence shown here is derived from an EMBL/GenBank/DDBJ whole genome shotgun (WGS) entry which is preliminary data.</text>
</comment>